<dbReference type="GO" id="GO:0032039">
    <property type="term" value="C:integrator complex"/>
    <property type="evidence" value="ECO:0000318"/>
    <property type="project" value="GO_Central"/>
</dbReference>
<dbReference type="PANTHER" id="PTHR13322">
    <property type="entry name" value="C1ORF73 PROTEIN"/>
    <property type="match status" value="1"/>
</dbReference>
<dbReference type="InterPro" id="IPR016024">
    <property type="entry name" value="ARM-type_fold"/>
</dbReference>
<keyword evidence="5" id="KW-1185">Reference proteome</keyword>
<dbReference type="Pfam" id="PF24436">
    <property type="entry name" value="INTS7_N"/>
    <property type="match status" value="1"/>
</dbReference>
<dbReference type="Proteomes" id="UP000026915">
    <property type="component" value="Chromosome 2"/>
</dbReference>
<dbReference type="FunCoup" id="A0A061E3K4">
    <property type="interactions" value="2033"/>
</dbReference>
<proteinExistence type="inferred from homology"/>
<dbReference type="InParanoid" id="A0A061E3K4"/>
<evidence type="ECO:0000259" key="3">
    <source>
        <dbReference type="Pfam" id="PF24436"/>
    </source>
</evidence>
<dbReference type="HOGENOM" id="CLU_008820_0_0_1"/>
<dbReference type="Pfam" id="PF22966">
    <property type="entry name" value="INTS7_C_plants"/>
    <property type="match status" value="1"/>
</dbReference>
<feature type="domain" description="Integrator complex subunit 7 N-terminal" evidence="3">
    <location>
        <begin position="66"/>
        <end position="474"/>
    </location>
</feature>
<comment type="similarity">
    <text evidence="1">Belongs to the Integrator subunit 7 family.</text>
</comment>
<dbReference type="EMBL" id="CM001880">
    <property type="protein sequence ID" value="EOX96854.1"/>
    <property type="molecule type" value="Genomic_DNA"/>
</dbReference>
<evidence type="ECO:0000256" key="1">
    <source>
        <dbReference type="ARBA" id="ARBA00008565"/>
    </source>
</evidence>
<dbReference type="EMBL" id="CM001880">
    <property type="protein sequence ID" value="EOX96853.1"/>
    <property type="molecule type" value="Genomic_DNA"/>
</dbReference>
<sequence>MDKISAACAMEWSIQLDKALRSNNPARAVEAILQTGSRLEQWRQEPEATKAICSIFGLVPGEDRLFANTILLRLADAFQSGDKNIRLSVVRIFLKNSRYDRSKKNRKRTRATFLNGRVYNHAELLRRVKVVFDTGDVESRALALILFGCWADFAKDSAEIRYLVLSSMVSSYVMEVKASLFAAGCFCELANDFASVVLEMLVNMMASSETLPAVRLAGANVFTRMVCSYSVSSRAYKTGVKLVSDSSEQNFVVAMLVSLSKLVSKSTGLISEQVDLLLSCLSQENPGQLRVTALRCLHLIFVKEGCCSPVNVHVIKTLFTIADEPELPSVMQCGALQILHKILLYTLPILPSFKMLEFAQLLAILENASQSPIMSKSLAALCVLTDVSTKLWAKSESESFVVCSSPLPSRVISLIMERLSSLIKALPNTCQTNSRICQEVKSLLNLMLQLVGEHPDLGAMVLDEMSSFIEYFVNLEENFMAIRQIDTSEIMDSEGEKWKVFRSKLLSIIHTFVAACLQNLNEAGAITTNVFDKLKLLVELLHHGRVFDCYTRTIYSLLLHSHLFGKIDIFLIKHPFKHELATLEHASKMLSERDNWHAYKAGIYAACQGAWIIATFIFAQLMTRVQSDSCYCWLKLLVQFSYSEAKVQLSLLPKRQSILVGSLDMNELLAPFKDNLGEVGKDAEGNNNEPNYRDVLVAAYHNLSSSLETLETVVISGKKFCFQRWFFTLRAKFLAAAGEILEVLDTSKEKNVSNFIEVQNGALASLVCLQKTTELSFRLKRIAKELDLISSSFVGIDVESSKIIATLALNCSLLAFTAGFPLFFPNLPAYKNLRICDHEDSKQNYLSSMLLQDLLGRLLHIDNEISMYLCRLLDNGGHPKKCFHLQSRNQILKSGHEVRDILNIIRYAVSTVVRLQSETNRMQNEVSISHVTKTGIELLLDIIKKWLQIPFQVPKHFFKIRPLIGSELFVFNTDTRNQNEISVLPGFHLSLNLCLQLRNAPPEFPLRLTKLYCLLHCRVSFQKPSHSERNCEQMEWDCQPWESEDMVEMNEKLFHYVTECAKKTSYGKCVRDDDINGDQVVNGFVCFEPNAKGQGFSNCVLDVSHFPVGSYRIKWYSCCIDNQGSYWSILPLNFGPVFTVQQSHVI</sequence>
<dbReference type="PANTHER" id="PTHR13322:SF2">
    <property type="entry name" value="INTEGRATOR COMPLEX SUBUNIT 7"/>
    <property type="match status" value="1"/>
</dbReference>
<dbReference type="InterPro" id="IPR033060">
    <property type="entry name" value="INTS7"/>
</dbReference>
<dbReference type="OMA" id="DMVEMNE"/>
<accession>A0A061E3K4</accession>
<dbReference type="Gramene" id="EOX96853">
    <property type="protein sequence ID" value="EOX96853"/>
    <property type="gene ID" value="TCM_006006"/>
</dbReference>
<reference evidence="4 5" key="1">
    <citation type="journal article" date="2013" name="Genome Biol.">
        <title>The genome sequence of the most widely cultivated cacao type and its use to identify candidate genes regulating pod color.</title>
        <authorList>
            <person name="Motamayor J.C."/>
            <person name="Mockaitis K."/>
            <person name="Schmutz J."/>
            <person name="Haiminen N."/>
            <person name="Iii D.L."/>
            <person name="Cornejo O."/>
            <person name="Findley S.D."/>
            <person name="Zheng P."/>
            <person name="Utro F."/>
            <person name="Royaert S."/>
            <person name="Saski C."/>
            <person name="Jenkins J."/>
            <person name="Podicheti R."/>
            <person name="Zhao M."/>
            <person name="Scheffler B.E."/>
            <person name="Stack J.C."/>
            <person name="Feltus F.A."/>
            <person name="Mustiga G.M."/>
            <person name="Amores F."/>
            <person name="Phillips W."/>
            <person name="Marelli J.P."/>
            <person name="May G.D."/>
            <person name="Shapiro H."/>
            <person name="Ma J."/>
            <person name="Bustamante C.D."/>
            <person name="Schnell R.J."/>
            <person name="Main D."/>
            <person name="Gilbert D."/>
            <person name="Parida L."/>
            <person name="Kuhn D.N."/>
        </authorList>
    </citation>
    <scope>NUCLEOTIDE SEQUENCE [LARGE SCALE GENOMIC DNA]</scope>
    <source>
        <strain evidence="5">cv. Matina 1-6</strain>
    </source>
</reference>
<dbReference type="InterPro" id="IPR056516">
    <property type="entry name" value="INTS7_N"/>
</dbReference>
<feature type="domain" description="Integrator complex subunit 7-like C-terminal" evidence="2">
    <location>
        <begin position="965"/>
        <end position="1141"/>
    </location>
</feature>
<evidence type="ECO:0000313" key="4">
    <source>
        <dbReference type="EMBL" id="EOX96853.1"/>
    </source>
</evidence>
<protein>
    <submittedName>
        <fullName evidence="4">ARM repeat superfamily protein, putative isoform 1</fullName>
    </submittedName>
</protein>
<dbReference type="Gramene" id="EOX96854">
    <property type="protein sequence ID" value="EOX96854"/>
    <property type="gene ID" value="TCM_006006"/>
</dbReference>
<dbReference type="AlphaFoldDB" id="A0A061E3K4"/>
<dbReference type="InterPro" id="IPR055195">
    <property type="entry name" value="INTS7_C_plant"/>
</dbReference>
<dbReference type="eggNOG" id="KOG1988">
    <property type="taxonomic scope" value="Eukaryota"/>
</dbReference>
<name>A0A061E3K4_THECC</name>
<gene>
    <name evidence="4" type="ORF">TCM_006006</name>
</gene>
<evidence type="ECO:0000313" key="5">
    <source>
        <dbReference type="Proteomes" id="UP000026915"/>
    </source>
</evidence>
<dbReference type="SUPFAM" id="SSF48371">
    <property type="entry name" value="ARM repeat"/>
    <property type="match status" value="1"/>
</dbReference>
<dbReference type="GO" id="GO:0034472">
    <property type="term" value="P:snRNA 3'-end processing"/>
    <property type="evidence" value="ECO:0000318"/>
    <property type="project" value="GO_Central"/>
</dbReference>
<organism evidence="4 5">
    <name type="scientific">Theobroma cacao</name>
    <name type="common">Cacao</name>
    <name type="synonym">Cocoa</name>
    <dbReference type="NCBI Taxonomy" id="3641"/>
    <lineage>
        <taxon>Eukaryota</taxon>
        <taxon>Viridiplantae</taxon>
        <taxon>Streptophyta</taxon>
        <taxon>Embryophyta</taxon>
        <taxon>Tracheophyta</taxon>
        <taxon>Spermatophyta</taxon>
        <taxon>Magnoliopsida</taxon>
        <taxon>eudicotyledons</taxon>
        <taxon>Gunneridae</taxon>
        <taxon>Pentapetalae</taxon>
        <taxon>rosids</taxon>
        <taxon>malvids</taxon>
        <taxon>Malvales</taxon>
        <taxon>Malvaceae</taxon>
        <taxon>Byttnerioideae</taxon>
        <taxon>Theobroma</taxon>
    </lineage>
</organism>
<dbReference type="STRING" id="3641.A0A061E3K4"/>
<evidence type="ECO:0000259" key="2">
    <source>
        <dbReference type="Pfam" id="PF22966"/>
    </source>
</evidence>